<name>A0A8K0X928_9PEZI</name>
<dbReference type="InterPro" id="IPR036188">
    <property type="entry name" value="FAD/NAD-bd_sf"/>
</dbReference>
<protein>
    <submittedName>
        <fullName evidence="2">FAD dependent oxidoreductase</fullName>
    </submittedName>
</protein>
<dbReference type="PANTHER" id="PTHR13847:SF213">
    <property type="entry name" value="DEPENDENT OXIDOREDUCTASE, PUTATIVE-RELATED"/>
    <property type="match status" value="1"/>
</dbReference>
<dbReference type="SUPFAM" id="SSF51905">
    <property type="entry name" value="FAD/NAD(P)-binding domain"/>
    <property type="match status" value="1"/>
</dbReference>
<dbReference type="Gene3D" id="3.30.9.10">
    <property type="entry name" value="D-Amino Acid Oxidase, subunit A, domain 2"/>
    <property type="match status" value="1"/>
</dbReference>
<dbReference type="EMBL" id="JAGPXD010000001">
    <property type="protein sequence ID" value="KAH7376561.1"/>
    <property type="molecule type" value="Genomic_DNA"/>
</dbReference>
<keyword evidence="3" id="KW-1185">Reference proteome</keyword>
<proteinExistence type="predicted"/>
<accession>A0A8K0X928</accession>
<evidence type="ECO:0000313" key="3">
    <source>
        <dbReference type="Proteomes" id="UP000813385"/>
    </source>
</evidence>
<feature type="domain" description="FAD dependent oxidoreductase" evidence="1">
    <location>
        <begin position="48"/>
        <end position="430"/>
    </location>
</feature>
<organism evidence="2 3">
    <name type="scientific">Plectosphaerella cucumerina</name>
    <dbReference type="NCBI Taxonomy" id="40658"/>
    <lineage>
        <taxon>Eukaryota</taxon>
        <taxon>Fungi</taxon>
        <taxon>Dikarya</taxon>
        <taxon>Ascomycota</taxon>
        <taxon>Pezizomycotina</taxon>
        <taxon>Sordariomycetes</taxon>
        <taxon>Hypocreomycetidae</taxon>
        <taxon>Glomerellales</taxon>
        <taxon>Plectosphaerellaceae</taxon>
        <taxon>Plectosphaerella</taxon>
    </lineage>
</organism>
<reference evidence="2" key="1">
    <citation type="journal article" date="2021" name="Nat. Commun.">
        <title>Genetic determinants of endophytism in the Arabidopsis root mycobiome.</title>
        <authorList>
            <person name="Mesny F."/>
            <person name="Miyauchi S."/>
            <person name="Thiergart T."/>
            <person name="Pickel B."/>
            <person name="Atanasova L."/>
            <person name="Karlsson M."/>
            <person name="Huettel B."/>
            <person name="Barry K.W."/>
            <person name="Haridas S."/>
            <person name="Chen C."/>
            <person name="Bauer D."/>
            <person name="Andreopoulos W."/>
            <person name="Pangilinan J."/>
            <person name="LaButti K."/>
            <person name="Riley R."/>
            <person name="Lipzen A."/>
            <person name="Clum A."/>
            <person name="Drula E."/>
            <person name="Henrissat B."/>
            <person name="Kohler A."/>
            <person name="Grigoriev I.V."/>
            <person name="Martin F.M."/>
            <person name="Hacquard S."/>
        </authorList>
    </citation>
    <scope>NUCLEOTIDE SEQUENCE</scope>
    <source>
        <strain evidence="2">MPI-CAGE-AT-0016</strain>
    </source>
</reference>
<gene>
    <name evidence="2" type="ORF">B0T11DRAFT_272593</name>
</gene>
<dbReference type="Pfam" id="PF01266">
    <property type="entry name" value="DAO"/>
    <property type="match status" value="1"/>
</dbReference>
<comment type="caution">
    <text evidence="2">The sequence shown here is derived from an EMBL/GenBank/DDBJ whole genome shotgun (WGS) entry which is preliminary data.</text>
</comment>
<dbReference type="Gene3D" id="3.50.50.60">
    <property type="entry name" value="FAD/NAD(P)-binding domain"/>
    <property type="match status" value="1"/>
</dbReference>
<dbReference type="InterPro" id="IPR006076">
    <property type="entry name" value="FAD-dep_OxRdtase"/>
</dbReference>
<dbReference type="GO" id="GO:0005737">
    <property type="term" value="C:cytoplasm"/>
    <property type="evidence" value="ECO:0007669"/>
    <property type="project" value="TreeGrafter"/>
</dbReference>
<evidence type="ECO:0000259" key="1">
    <source>
        <dbReference type="Pfam" id="PF01266"/>
    </source>
</evidence>
<dbReference type="PANTHER" id="PTHR13847">
    <property type="entry name" value="SARCOSINE DEHYDROGENASE-RELATED"/>
    <property type="match status" value="1"/>
</dbReference>
<dbReference type="Proteomes" id="UP000813385">
    <property type="component" value="Unassembled WGS sequence"/>
</dbReference>
<sequence length="466" mass="51023">MSTSKEGVYEAGVVDPGVPVKNPTQSFWASSPHLLSNHKSPWPEAVVDLAIIGSGISGTSLAHHLLARNPALNIVLLEARSLCSGATARNGGHIKTMSFAVWEHHKQTFGVDEAIRIAAFEQSHLESMTAVIKANSLDCDLVETQGVDAYFDQKTFDKAVAALDDMRRHAPSLAAKYTVLNDRQVLQRDLNLSDRCVGAISVPAASVWPYKMVTGLLAKMVESGRLNVQTDTVVEAIRDQPGDAFAMISTNRGQIRAQKVVHATNGWMGHLLPELRPFISPVRGNVVRYDSVTKGQDSTQETSPLRLDSKYSYWLRYAEKDYDYLIQRENGDIVVGRANTGRRATGDDSQTDLPPMAHLHGFGAHVVSSAVPGPSAHITHEWSGILGFTQDTMPFVGSLERFPGRQRQWVCGGYHGIGMVKAWRSAEIMAGMLLGEGIGDKCPRSMLLSDARMRDLERSLQVKAKL</sequence>
<evidence type="ECO:0000313" key="2">
    <source>
        <dbReference type="EMBL" id="KAH7376561.1"/>
    </source>
</evidence>
<dbReference type="OrthoDB" id="429143at2759"/>
<dbReference type="AlphaFoldDB" id="A0A8K0X928"/>